<name>A0A4T0SWV3_9BASI</name>
<organism evidence="2 3">
    <name type="scientific">Wallemia mellicola</name>
    <dbReference type="NCBI Taxonomy" id="1708541"/>
    <lineage>
        <taxon>Eukaryota</taxon>
        <taxon>Fungi</taxon>
        <taxon>Dikarya</taxon>
        <taxon>Basidiomycota</taxon>
        <taxon>Wallemiomycotina</taxon>
        <taxon>Wallemiomycetes</taxon>
        <taxon>Wallemiales</taxon>
        <taxon>Wallemiaceae</taxon>
        <taxon>Wallemia</taxon>
    </lineage>
</organism>
<gene>
    <name evidence="2" type="ORF">E3Q01_02501</name>
</gene>
<reference evidence="2 3" key="1">
    <citation type="submission" date="2019-03" db="EMBL/GenBank/DDBJ databases">
        <title>Sequencing 25 genomes of Wallemia mellicola.</title>
        <authorList>
            <person name="Gostincar C."/>
        </authorList>
    </citation>
    <scope>NUCLEOTIDE SEQUENCE [LARGE SCALE GENOMIC DNA]</scope>
    <source>
        <strain evidence="2 3">EXF-757</strain>
    </source>
</reference>
<evidence type="ECO:0000313" key="2">
    <source>
        <dbReference type="EMBL" id="TIC64835.1"/>
    </source>
</evidence>
<evidence type="ECO:0000256" key="1">
    <source>
        <dbReference type="SAM" id="MobiDB-lite"/>
    </source>
</evidence>
<proteinExistence type="predicted"/>
<accession>A0A4T0SWV3</accession>
<evidence type="ECO:0000313" key="3">
    <source>
        <dbReference type="Proteomes" id="UP000310708"/>
    </source>
</evidence>
<protein>
    <submittedName>
        <fullName evidence="2">Uncharacterized protein</fullName>
    </submittedName>
</protein>
<sequence>MCRELLEHIRHCHIKGCLSAGRENTLLRRSPGSSREEVENFGRQEYMAEGQINTGCDVIEDAIEAECTEVDERLSYTYSGESEDLIRLLPLPFAREDASNRLSRLHHVLDGVEYGRYIMFNESSSRTTGDSHEPDMIAGESSGV</sequence>
<dbReference type="AlphaFoldDB" id="A0A4T0SWV3"/>
<dbReference type="Proteomes" id="UP000310708">
    <property type="component" value="Unassembled WGS sequence"/>
</dbReference>
<feature type="region of interest" description="Disordered" evidence="1">
    <location>
        <begin position="124"/>
        <end position="144"/>
    </location>
</feature>
<comment type="caution">
    <text evidence="2">The sequence shown here is derived from an EMBL/GenBank/DDBJ whole genome shotgun (WGS) entry which is preliminary data.</text>
</comment>
<dbReference type="EMBL" id="SPRX01000029">
    <property type="protein sequence ID" value="TIC64835.1"/>
    <property type="molecule type" value="Genomic_DNA"/>
</dbReference>